<dbReference type="AlphaFoldDB" id="A0AAD6CS53"/>
<dbReference type="InterPro" id="IPR050987">
    <property type="entry name" value="AtrR-like"/>
</dbReference>
<feature type="compositionally biased region" description="Polar residues" evidence="5">
    <location>
        <begin position="480"/>
        <end position="490"/>
    </location>
</feature>
<dbReference type="GO" id="GO:0003700">
    <property type="term" value="F:DNA-binding transcription factor activity"/>
    <property type="evidence" value="ECO:0007669"/>
    <property type="project" value="InterPro"/>
</dbReference>
<evidence type="ECO:0008006" key="8">
    <source>
        <dbReference type="Google" id="ProtNLM"/>
    </source>
</evidence>
<evidence type="ECO:0000313" key="6">
    <source>
        <dbReference type="EMBL" id="KAJ5537782.1"/>
    </source>
</evidence>
<evidence type="ECO:0000256" key="5">
    <source>
        <dbReference type="SAM" id="MobiDB-lite"/>
    </source>
</evidence>
<protein>
    <recommendedName>
        <fullName evidence="8">Transcription factor domain-containing protein</fullName>
    </recommendedName>
</protein>
<dbReference type="GO" id="GO:0046872">
    <property type="term" value="F:metal ion binding"/>
    <property type="evidence" value="ECO:0007669"/>
    <property type="project" value="UniProtKB-KW"/>
</dbReference>
<dbReference type="PANTHER" id="PTHR46910:SF3">
    <property type="entry name" value="HALOTOLERANCE PROTEIN 9-RELATED"/>
    <property type="match status" value="1"/>
</dbReference>
<reference evidence="6 7" key="1">
    <citation type="journal article" date="2023" name="IMA Fungus">
        <title>Comparative genomic study of the Penicillium genus elucidates a diverse pangenome and 15 lateral gene transfer events.</title>
        <authorList>
            <person name="Petersen C."/>
            <person name="Sorensen T."/>
            <person name="Nielsen M.R."/>
            <person name="Sondergaard T.E."/>
            <person name="Sorensen J.L."/>
            <person name="Fitzpatrick D.A."/>
            <person name="Frisvad J.C."/>
            <person name="Nielsen K.L."/>
        </authorList>
    </citation>
    <scope>NUCLEOTIDE SEQUENCE [LARGE SCALE GENOMIC DNA]</scope>
    <source>
        <strain evidence="6 7">IBT 35679</strain>
    </source>
</reference>
<dbReference type="CDD" id="cd12148">
    <property type="entry name" value="fungal_TF_MHR"/>
    <property type="match status" value="1"/>
</dbReference>
<evidence type="ECO:0000256" key="3">
    <source>
        <dbReference type="ARBA" id="ARBA00023125"/>
    </source>
</evidence>
<dbReference type="PANTHER" id="PTHR46910">
    <property type="entry name" value="TRANSCRIPTION FACTOR PDR1"/>
    <property type="match status" value="1"/>
</dbReference>
<keyword evidence="4" id="KW-0539">Nucleus</keyword>
<comment type="caution">
    <text evidence="6">The sequence shown here is derived from an EMBL/GenBank/DDBJ whole genome shotgun (WGS) entry which is preliminary data.</text>
</comment>
<dbReference type="EMBL" id="JAQIZZ010000006">
    <property type="protein sequence ID" value="KAJ5537782.1"/>
    <property type="molecule type" value="Genomic_DNA"/>
</dbReference>
<evidence type="ECO:0000313" key="7">
    <source>
        <dbReference type="Proteomes" id="UP001220324"/>
    </source>
</evidence>
<keyword evidence="3" id="KW-0238">DNA-binding</keyword>
<proteinExistence type="predicted"/>
<sequence>MPAQKKRIRNEQTAELPSKPQRRKRSKTSISLKEQLSQLQDQVKALSEKRSFHGTEIPATVSYNAMSMADSDRSPKEISPSMCDTSENDAFDNRSIGSLVSYQDIPSPLKEPVEPDMLGVTTPSLNSLPIGSQLNALRSMRRSSTLSELEDIAQSALATVTLPEPQVLWDLVSVFFQEFETYFPCLNQTMIYERLSMVLSLHRYDTENHRIVIGPDSCKIIALLLNMLAYAESLTRPIESCKPRPISQSYLQGLKLMQHFNQLHDADLETVIYHITSSAFLLEMSMHHMSLQSITQGFQIALKIGLNNQALWPSDDCELVSRQGLWWTLYFLDKRITQKCGITYFLREDESARFQSLRLSIRHKALTSKEHDLERRKTSVLVCEAIIEAIRSYMITSTSLKPIGYILTTALVESLYHLIPEECHPAPVVSNDLLKGMVYGASQLLQTLSKSVATASKVYQYLQDLLPSDNGFNPPEGFTVSPSRENSGDQNLPLDCSADLDIFSQTFWKTFMDRSEQDRSPAVQSHSESKSQSFMPGSMMMAESLPNEGLPFRLDELQFQFLMGMDPEDMAFEAPLSLDCSTTDFRGDLL</sequence>
<organism evidence="6 7">
    <name type="scientific">Penicillium frequentans</name>
    <dbReference type="NCBI Taxonomy" id="3151616"/>
    <lineage>
        <taxon>Eukaryota</taxon>
        <taxon>Fungi</taxon>
        <taxon>Dikarya</taxon>
        <taxon>Ascomycota</taxon>
        <taxon>Pezizomycotina</taxon>
        <taxon>Eurotiomycetes</taxon>
        <taxon>Eurotiomycetidae</taxon>
        <taxon>Eurotiales</taxon>
        <taxon>Aspergillaceae</taxon>
        <taxon>Penicillium</taxon>
    </lineage>
</organism>
<dbReference type="GO" id="GO:0003677">
    <property type="term" value="F:DNA binding"/>
    <property type="evidence" value="ECO:0007669"/>
    <property type="project" value="UniProtKB-KW"/>
</dbReference>
<comment type="subcellular location">
    <subcellularLocation>
        <location evidence="1">Nucleus</location>
    </subcellularLocation>
</comment>
<feature type="region of interest" description="Disordered" evidence="5">
    <location>
        <begin position="470"/>
        <end position="490"/>
    </location>
</feature>
<evidence type="ECO:0000256" key="2">
    <source>
        <dbReference type="ARBA" id="ARBA00022723"/>
    </source>
</evidence>
<keyword evidence="2" id="KW-0479">Metal-binding</keyword>
<dbReference type="GO" id="GO:0005634">
    <property type="term" value="C:nucleus"/>
    <property type="evidence" value="ECO:0007669"/>
    <property type="project" value="UniProtKB-SubCell"/>
</dbReference>
<keyword evidence="7" id="KW-1185">Reference proteome</keyword>
<evidence type="ECO:0000256" key="4">
    <source>
        <dbReference type="ARBA" id="ARBA00023242"/>
    </source>
</evidence>
<dbReference type="Proteomes" id="UP001220324">
    <property type="component" value="Unassembled WGS sequence"/>
</dbReference>
<name>A0AAD6CS53_9EURO</name>
<gene>
    <name evidence="6" type="ORF">N7494_007261</name>
</gene>
<evidence type="ECO:0000256" key="1">
    <source>
        <dbReference type="ARBA" id="ARBA00004123"/>
    </source>
</evidence>
<accession>A0AAD6CS53</accession>
<feature type="region of interest" description="Disordered" evidence="5">
    <location>
        <begin position="1"/>
        <end position="31"/>
    </location>
</feature>